<dbReference type="RefSeq" id="WP_146306315.1">
    <property type="nucleotide sequence ID" value="NZ_VOHS01000017.1"/>
</dbReference>
<protein>
    <submittedName>
        <fullName evidence="4">Response regulator transcription factor</fullName>
    </submittedName>
</protein>
<dbReference type="Gene3D" id="3.40.50.2300">
    <property type="match status" value="1"/>
</dbReference>
<organism evidence="4 5">
    <name type="scientific">Chitinophaga pinensis</name>
    <dbReference type="NCBI Taxonomy" id="79329"/>
    <lineage>
        <taxon>Bacteria</taxon>
        <taxon>Pseudomonadati</taxon>
        <taxon>Bacteroidota</taxon>
        <taxon>Chitinophagia</taxon>
        <taxon>Chitinophagales</taxon>
        <taxon>Chitinophagaceae</taxon>
        <taxon>Chitinophaga</taxon>
    </lineage>
</organism>
<evidence type="ECO:0000313" key="4">
    <source>
        <dbReference type="EMBL" id="TWV99300.1"/>
    </source>
</evidence>
<dbReference type="AlphaFoldDB" id="A0A5C6LPS3"/>
<keyword evidence="1 2" id="KW-0597">Phosphoprotein</keyword>
<reference evidence="4 5" key="1">
    <citation type="submission" date="2019-08" db="EMBL/GenBank/DDBJ databases">
        <title>Whole genome sequencing of chitin degrading bacteria Chitinophaga pinensis YS16.</title>
        <authorList>
            <person name="Singh R.P."/>
            <person name="Manchanda G."/>
            <person name="Maurya I.K."/>
            <person name="Joshi N.K."/>
            <person name="Srivastava A.K."/>
        </authorList>
    </citation>
    <scope>NUCLEOTIDE SEQUENCE [LARGE SCALE GENOMIC DNA]</scope>
    <source>
        <strain evidence="4 5">YS-16</strain>
    </source>
</reference>
<proteinExistence type="predicted"/>
<dbReference type="SMART" id="SM00448">
    <property type="entry name" value="REC"/>
    <property type="match status" value="1"/>
</dbReference>
<evidence type="ECO:0000313" key="5">
    <source>
        <dbReference type="Proteomes" id="UP000318815"/>
    </source>
</evidence>
<evidence type="ECO:0000256" key="2">
    <source>
        <dbReference type="PROSITE-ProRule" id="PRU00169"/>
    </source>
</evidence>
<dbReference type="Proteomes" id="UP000318815">
    <property type="component" value="Unassembled WGS sequence"/>
</dbReference>
<keyword evidence="5" id="KW-1185">Reference proteome</keyword>
<dbReference type="Pfam" id="PF00072">
    <property type="entry name" value="Response_reg"/>
    <property type="match status" value="1"/>
</dbReference>
<sequence>MIKAVIIDDERNSRDIISLMLEKYCPEVQVAATASDCADGIATIQQHQPQLVFLDLEMPDGTGFDVLLGTQDAPPFEAVFVTAFEKKFLHTIRFSEVEIILKPIDRESLMNAVSKITDRIRANASTSRYKVLLENFNNGRNINMDMVIPVTQHEDMIIGLNRITYLEASAEKTTIHLSDQQHILADRSFRYYTDLFSSLRFYQINNHQMVQLSQINNIEGDGSRALLKNGIRLEVADRRKKDLISHWKQYR</sequence>
<gene>
    <name evidence="4" type="ORF">FEF09_17525</name>
</gene>
<dbReference type="GO" id="GO:0000160">
    <property type="term" value="P:phosphorelay signal transduction system"/>
    <property type="evidence" value="ECO:0007669"/>
    <property type="project" value="InterPro"/>
</dbReference>
<dbReference type="SUPFAM" id="SSF52172">
    <property type="entry name" value="CheY-like"/>
    <property type="match status" value="1"/>
</dbReference>
<dbReference type="EMBL" id="VOHS01000017">
    <property type="protein sequence ID" value="TWV99300.1"/>
    <property type="molecule type" value="Genomic_DNA"/>
</dbReference>
<dbReference type="Pfam" id="PF04397">
    <property type="entry name" value="LytTR"/>
    <property type="match status" value="1"/>
</dbReference>
<dbReference type="InterPro" id="IPR050595">
    <property type="entry name" value="Bact_response_regulator"/>
</dbReference>
<name>A0A5C6LPS3_9BACT</name>
<dbReference type="Gene3D" id="2.40.50.1020">
    <property type="entry name" value="LytTr DNA-binding domain"/>
    <property type="match status" value="1"/>
</dbReference>
<evidence type="ECO:0000259" key="3">
    <source>
        <dbReference type="PROSITE" id="PS50110"/>
    </source>
</evidence>
<dbReference type="SMART" id="SM00850">
    <property type="entry name" value="LytTR"/>
    <property type="match status" value="1"/>
</dbReference>
<dbReference type="PROSITE" id="PS50110">
    <property type="entry name" value="RESPONSE_REGULATORY"/>
    <property type="match status" value="1"/>
</dbReference>
<feature type="domain" description="Response regulatory" evidence="3">
    <location>
        <begin position="3"/>
        <end position="117"/>
    </location>
</feature>
<accession>A0A5C6LPS3</accession>
<dbReference type="GO" id="GO:0003677">
    <property type="term" value="F:DNA binding"/>
    <property type="evidence" value="ECO:0007669"/>
    <property type="project" value="InterPro"/>
</dbReference>
<feature type="modified residue" description="4-aspartylphosphate" evidence="2">
    <location>
        <position position="55"/>
    </location>
</feature>
<dbReference type="PANTHER" id="PTHR44591:SF3">
    <property type="entry name" value="RESPONSE REGULATORY DOMAIN-CONTAINING PROTEIN"/>
    <property type="match status" value="1"/>
</dbReference>
<comment type="caution">
    <text evidence="4">The sequence shown here is derived from an EMBL/GenBank/DDBJ whole genome shotgun (WGS) entry which is preliminary data.</text>
</comment>
<dbReference type="InterPro" id="IPR001789">
    <property type="entry name" value="Sig_transdc_resp-reg_receiver"/>
</dbReference>
<dbReference type="PANTHER" id="PTHR44591">
    <property type="entry name" value="STRESS RESPONSE REGULATOR PROTEIN 1"/>
    <property type="match status" value="1"/>
</dbReference>
<evidence type="ECO:0000256" key="1">
    <source>
        <dbReference type="ARBA" id="ARBA00022553"/>
    </source>
</evidence>
<dbReference type="InterPro" id="IPR011006">
    <property type="entry name" value="CheY-like_superfamily"/>
</dbReference>
<dbReference type="InterPro" id="IPR007492">
    <property type="entry name" value="LytTR_DNA-bd_dom"/>
</dbReference>
<dbReference type="OrthoDB" id="1646880at2"/>